<accession>A0A0C9T7I5</accession>
<dbReference type="AlphaFoldDB" id="A0A0C9T7I5"/>
<keyword evidence="3" id="KW-1185">Reference proteome</keyword>
<dbReference type="HOGENOM" id="CLU_2764951_0_0_1"/>
<proteinExistence type="predicted"/>
<dbReference type="EMBL" id="KN837445">
    <property type="protein sequence ID" value="KIJ24948.1"/>
    <property type="molecule type" value="Genomic_DNA"/>
</dbReference>
<name>A0A0C9T7I5_SPHS4</name>
<feature type="non-terminal residue" evidence="2">
    <location>
        <position position="70"/>
    </location>
</feature>
<sequence length="70" mass="7959">MPSSAQAPMARHERPPRSQTPLQHFRDVVRDAMKHYKSEDDSEAHQIFRSQAGHGPRGILPQTVNPDEET</sequence>
<feature type="region of interest" description="Disordered" evidence="1">
    <location>
        <begin position="1"/>
        <end position="23"/>
    </location>
</feature>
<evidence type="ECO:0000313" key="2">
    <source>
        <dbReference type="EMBL" id="KIJ24948.1"/>
    </source>
</evidence>
<protein>
    <submittedName>
        <fullName evidence="2">Uncharacterized protein</fullName>
    </submittedName>
</protein>
<feature type="region of interest" description="Disordered" evidence="1">
    <location>
        <begin position="36"/>
        <end position="70"/>
    </location>
</feature>
<dbReference type="OrthoDB" id="2108at2759"/>
<reference evidence="2 3" key="1">
    <citation type="submission" date="2014-06" db="EMBL/GenBank/DDBJ databases">
        <title>Evolutionary Origins and Diversification of the Mycorrhizal Mutualists.</title>
        <authorList>
            <consortium name="DOE Joint Genome Institute"/>
            <consortium name="Mycorrhizal Genomics Consortium"/>
            <person name="Kohler A."/>
            <person name="Kuo A."/>
            <person name="Nagy L.G."/>
            <person name="Floudas D."/>
            <person name="Copeland A."/>
            <person name="Barry K.W."/>
            <person name="Cichocki N."/>
            <person name="Veneault-Fourrey C."/>
            <person name="LaButti K."/>
            <person name="Lindquist E.A."/>
            <person name="Lipzen A."/>
            <person name="Lundell T."/>
            <person name="Morin E."/>
            <person name="Murat C."/>
            <person name="Riley R."/>
            <person name="Ohm R."/>
            <person name="Sun H."/>
            <person name="Tunlid A."/>
            <person name="Henrissat B."/>
            <person name="Grigoriev I.V."/>
            <person name="Hibbett D.S."/>
            <person name="Martin F."/>
        </authorList>
    </citation>
    <scope>NUCLEOTIDE SEQUENCE [LARGE SCALE GENOMIC DNA]</scope>
    <source>
        <strain evidence="2 3">SS14</strain>
    </source>
</reference>
<evidence type="ECO:0000313" key="3">
    <source>
        <dbReference type="Proteomes" id="UP000054279"/>
    </source>
</evidence>
<dbReference type="Proteomes" id="UP000054279">
    <property type="component" value="Unassembled WGS sequence"/>
</dbReference>
<gene>
    <name evidence="2" type="ORF">M422DRAFT_274169</name>
</gene>
<feature type="compositionally biased region" description="Basic and acidic residues" evidence="1">
    <location>
        <begin position="36"/>
        <end position="46"/>
    </location>
</feature>
<evidence type="ECO:0000256" key="1">
    <source>
        <dbReference type="SAM" id="MobiDB-lite"/>
    </source>
</evidence>
<organism evidence="2 3">
    <name type="scientific">Sphaerobolus stellatus (strain SS14)</name>
    <dbReference type="NCBI Taxonomy" id="990650"/>
    <lineage>
        <taxon>Eukaryota</taxon>
        <taxon>Fungi</taxon>
        <taxon>Dikarya</taxon>
        <taxon>Basidiomycota</taxon>
        <taxon>Agaricomycotina</taxon>
        <taxon>Agaricomycetes</taxon>
        <taxon>Phallomycetidae</taxon>
        <taxon>Geastrales</taxon>
        <taxon>Sphaerobolaceae</taxon>
        <taxon>Sphaerobolus</taxon>
    </lineage>
</organism>